<evidence type="ECO:0000313" key="2">
    <source>
        <dbReference type="Proteomes" id="UP000471166"/>
    </source>
</evidence>
<comment type="caution">
    <text evidence="1">The sequence shown here is derived from an EMBL/GenBank/DDBJ whole genome shotgun (WGS) entry which is preliminary data.</text>
</comment>
<dbReference type="RefSeq" id="WP_163842089.1">
    <property type="nucleotide sequence ID" value="NZ_AP026979.1"/>
</dbReference>
<reference evidence="1 2" key="1">
    <citation type="submission" date="2020-01" db="EMBL/GenBank/DDBJ databases">
        <title>Genetics and antimicrobial susceptibilities of Nocardia species isolated from the soil; a comparison with species isolated from humans.</title>
        <authorList>
            <person name="Carrasco G."/>
            <person name="Monzon S."/>
            <person name="Sansegundo M."/>
            <person name="Garcia E."/>
            <person name="Garrido N."/>
            <person name="Medina M.J."/>
            <person name="Villalon P."/>
            <person name="Ramirez-Arocha A.C."/>
            <person name="Jimenez P."/>
            <person name="Cuesta I."/>
            <person name="Valdezate S."/>
        </authorList>
    </citation>
    <scope>NUCLEOTIDE SEQUENCE [LARGE SCALE GENOMIC DNA]</scope>
    <source>
        <strain evidence="1 2">CNM20110626</strain>
    </source>
</reference>
<dbReference type="AlphaFoldDB" id="A0A6P1CH37"/>
<name>A0A6P1CH37_9NOCA</name>
<sequence>MALNWLGNTRYYSCDLCFSEATHLNSGHGHFCQTCINRYPVGSDAFFDALDAADRMS</sequence>
<dbReference type="EMBL" id="JAAGVB010000005">
    <property type="protein sequence ID" value="NEW31909.1"/>
    <property type="molecule type" value="Genomic_DNA"/>
</dbReference>
<gene>
    <name evidence="1" type="ORF">GV791_04950</name>
</gene>
<accession>A0A6P1CH37</accession>
<evidence type="ECO:0000313" key="1">
    <source>
        <dbReference type="EMBL" id="NEW31909.1"/>
    </source>
</evidence>
<protein>
    <submittedName>
        <fullName evidence="1">Uncharacterized protein</fullName>
    </submittedName>
</protein>
<proteinExistence type="predicted"/>
<organism evidence="1 2">
    <name type="scientific">Nocardia cyriacigeorgica</name>
    <dbReference type="NCBI Taxonomy" id="135487"/>
    <lineage>
        <taxon>Bacteria</taxon>
        <taxon>Bacillati</taxon>
        <taxon>Actinomycetota</taxon>
        <taxon>Actinomycetes</taxon>
        <taxon>Mycobacteriales</taxon>
        <taxon>Nocardiaceae</taxon>
        <taxon>Nocardia</taxon>
    </lineage>
</organism>
<dbReference type="Proteomes" id="UP000471166">
    <property type="component" value="Unassembled WGS sequence"/>
</dbReference>